<dbReference type="InterPro" id="IPR033985">
    <property type="entry name" value="SusD-like_N"/>
</dbReference>
<dbReference type="Pfam" id="PF14322">
    <property type="entry name" value="SusD-like_3"/>
    <property type="match status" value="1"/>
</dbReference>
<sequence length="609" mass="68766">MKSIIKPIFTLLLICSALACKKDYLNKVPDDDLTLDQVFANHDYARNFLNNVYTALPQEYRMVDPVVNSNPFVGASDDMEEMYPPAFSNTMNDGSWNPTTNVMKYWELLYVGIRKANLYIENADKVPTDDIYTAADRTKAKGEAIFLRAFYHFLLMRIYGPIPIEDHSVALDFDFRSIRRDPIDKCAAFVVSECDKAAALLPDRITSSVDFGRPAKSVCLALKARVLLYMASPLWNGNPDYANLKNDNGTRLFPDFVASRWQDAATAAKACIDQAESVGHGLYTSATNDPIKNYYEASYLPNTKEIFFAYIEGVNTDHDVYSEPRGMNGVGFTLNGPTQDVVDDYEMANGTQPILGYTEPGHIPIINPASGYTETGFTAAADPKGYYAAGTSNMYVGRDPRFYASIHYSGEIWKPTLRAGGTALDFSFSGPDGYAGRNGGNYTKTGYLVRKAANPDFIMSPRKAVVHSFPFFKLDEQYLNYAEALNEAQGPVADVYKYVNLIRTRSGMPNLPAGLSKDDMRTRIWHERRIELFFEGFRYFDAHRWKIAEQTEGSNVYGLNILAGANRMDPNFYKRTVIEKRVFEKKHYLWPIQQSERDKNPNLVQNFGW</sequence>
<name>A0ABR9XEC0_9SPHI</name>
<dbReference type="Pfam" id="PF07980">
    <property type="entry name" value="SusD_RagB"/>
    <property type="match status" value="1"/>
</dbReference>
<feature type="domain" description="RagB/SusD" evidence="7">
    <location>
        <begin position="326"/>
        <end position="609"/>
    </location>
</feature>
<comment type="similarity">
    <text evidence="2">Belongs to the SusD family.</text>
</comment>
<keyword evidence="5" id="KW-0998">Cell outer membrane</keyword>
<evidence type="ECO:0000256" key="5">
    <source>
        <dbReference type="ARBA" id="ARBA00023237"/>
    </source>
</evidence>
<protein>
    <submittedName>
        <fullName evidence="9">RagB/SusD family nutrient uptake outer membrane protein</fullName>
    </submittedName>
</protein>
<dbReference type="PROSITE" id="PS51257">
    <property type="entry name" value="PROKAR_LIPOPROTEIN"/>
    <property type="match status" value="1"/>
</dbReference>
<dbReference type="Proteomes" id="UP000632774">
    <property type="component" value="Unassembled WGS sequence"/>
</dbReference>
<feature type="domain" description="SusD-like N-terminal" evidence="8">
    <location>
        <begin position="23"/>
        <end position="228"/>
    </location>
</feature>
<dbReference type="InterPro" id="IPR012944">
    <property type="entry name" value="SusD_RagB_dom"/>
</dbReference>
<organism evidence="9 10">
    <name type="scientific">Mucilaginibacter boryungensis</name>
    <dbReference type="NCBI Taxonomy" id="768480"/>
    <lineage>
        <taxon>Bacteria</taxon>
        <taxon>Pseudomonadati</taxon>
        <taxon>Bacteroidota</taxon>
        <taxon>Sphingobacteriia</taxon>
        <taxon>Sphingobacteriales</taxon>
        <taxon>Sphingobacteriaceae</taxon>
        <taxon>Mucilaginibacter</taxon>
    </lineage>
</organism>
<feature type="signal peptide" evidence="6">
    <location>
        <begin position="1"/>
        <end position="19"/>
    </location>
</feature>
<accession>A0ABR9XEC0</accession>
<feature type="chain" id="PRO_5046384125" evidence="6">
    <location>
        <begin position="20"/>
        <end position="609"/>
    </location>
</feature>
<keyword evidence="4" id="KW-0472">Membrane</keyword>
<comment type="caution">
    <text evidence="9">The sequence shown here is derived from an EMBL/GenBank/DDBJ whole genome shotgun (WGS) entry which is preliminary data.</text>
</comment>
<evidence type="ECO:0000259" key="7">
    <source>
        <dbReference type="Pfam" id="PF07980"/>
    </source>
</evidence>
<dbReference type="SUPFAM" id="SSF48452">
    <property type="entry name" value="TPR-like"/>
    <property type="match status" value="1"/>
</dbReference>
<dbReference type="EMBL" id="JADFFM010000001">
    <property type="protein sequence ID" value="MBE9665742.1"/>
    <property type="molecule type" value="Genomic_DNA"/>
</dbReference>
<evidence type="ECO:0000256" key="2">
    <source>
        <dbReference type="ARBA" id="ARBA00006275"/>
    </source>
</evidence>
<keyword evidence="10" id="KW-1185">Reference proteome</keyword>
<proteinExistence type="inferred from homology"/>
<dbReference type="Gene3D" id="1.25.40.390">
    <property type="match status" value="1"/>
</dbReference>
<evidence type="ECO:0000256" key="1">
    <source>
        <dbReference type="ARBA" id="ARBA00004442"/>
    </source>
</evidence>
<keyword evidence="3 6" id="KW-0732">Signal</keyword>
<evidence type="ECO:0000256" key="4">
    <source>
        <dbReference type="ARBA" id="ARBA00023136"/>
    </source>
</evidence>
<gene>
    <name evidence="9" type="ORF">IRJ18_05170</name>
</gene>
<evidence type="ECO:0000259" key="8">
    <source>
        <dbReference type="Pfam" id="PF14322"/>
    </source>
</evidence>
<reference evidence="9 10" key="1">
    <citation type="submission" date="2020-10" db="EMBL/GenBank/DDBJ databases">
        <title>Mucilaginibacter mali sp. nov., isolated from rhizosphere soil of apple orchard.</title>
        <authorList>
            <person name="Lee J.-S."/>
            <person name="Kim H.S."/>
            <person name="Kim J.-S."/>
        </authorList>
    </citation>
    <scope>NUCLEOTIDE SEQUENCE [LARGE SCALE GENOMIC DNA]</scope>
    <source>
        <strain evidence="9 10">KCTC 23157</strain>
    </source>
</reference>
<evidence type="ECO:0000256" key="6">
    <source>
        <dbReference type="SAM" id="SignalP"/>
    </source>
</evidence>
<evidence type="ECO:0000313" key="9">
    <source>
        <dbReference type="EMBL" id="MBE9665742.1"/>
    </source>
</evidence>
<dbReference type="RefSeq" id="WP_194105132.1">
    <property type="nucleotide sequence ID" value="NZ_JADFFM010000001.1"/>
</dbReference>
<evidence type="ECO:0000313" key="10">
    <source>
        <dbReference type="Proteomes" id="UP000632774"/>
    </source>
</evidence>
<dbReference type="InterPro" id="IPR011990">
    <property type="entry name" value="TPR-like_helical_dom_sf"/>
</dbReference>
<comment type="subcellular location">
    <subcellularLocation>
        <location evidence="1">Cell outer membrane</location>
    </subcellularLocation>
</comment>
<evidence type="ECO:0000256" key="3">
    <source>
        <dbReference type="ARBA" id="ARBA00022729"/>
    </source>
</evidence>